<dbReference type="InterPro" id="IPR046897">
    <property type="entry name" value="ABC-3C_MC6"/>
</dbReference>
<evidence type="ECO:0000313" key="1">
    <source>
        <dbReference type="EMBL" id="GFH87825.1"/>
    </source>
</evidence>
<sequence length="85" mass="9661">MILPSKHISLSESLLGLAGILLTFLAKRPYTLDELWQEYSKVNKTRDVFPAYHSFDNVVMAVNLLYLIGTININTNGEIIKYETT</sequence>
<comment type="caution">
    <text evidence="1">The sequence shown here is derived from an EMBL/GenBank/DDBJ whole genome shotgun (WGS) entry which is preliminary data.</text>
</comment>
<accession>A0A7J0A5Y1</accession>
<dbReference type="Pfam" id="PF20293">
    <property type="entry name" value="MC6"/>
    <property type="match status" value="1"/>
</dbReference>
<organism evidence="1 2">
    <name type="scientific">Bacteroides acidifaciens</name>
    <dbReference type="NCBI Taxonomy" id="85831"/>
    <lineage>
        <taxon>Bacteria</taxon>
        <taxon>Pseudomonadati</taxon>
        <taxon>Bacteroidota</taxon>
        <taxon>Bacteroidia</taxon>
        <taxon>Bacteroidales</taxon>
        <taxon>Bacteroidaceae</taxon>
        <taxon>Bacteroides</taxon>
    </lineage>
</organism>
<protein>
    <submittedName>
        <fullName evidence="1">Uncharacterized protein</fullName>
    </submittedName>
</protein>
<dbReference type="AlphaFoldDB" id="A0A7J0A5Y1"/>
<proteinExistence type="predicted"/>
<gene>
    <name evidence="1" type="ORF">IMSAGC001_03256</name>
</gene>
<name>A0A7J0A5Y1_9BACE</name>
<evidence type="ECO:0000313" key="2">
    <source>
        <dbReference type="Proteomes" id="UP000491181"/>
    </source>
</evidence>
<dbReference type="Proteomes" id="UP000491181">
    <property type="component" value="Unassembled WGS sequence"/>
</dbReference>
<dbReference type="RefSeq" id="WP_172504198.1">
    <property type="nucleotide sequence ID" value="NZ_BLLS01000126.1"/>
</dbReference>
<dbReference type="EMBL" id="BLLS01000126">
    <property type="protein sequence ID" value="GFH87825.1"/>
    <property type="molecule type" value="Genomic_DNA"/>
</dbReference>
<reference evidence="1 2" key="1">
    <citation type="journal article" date="2020" name="Microbiome">
        <title>Single-cell genomics of uncultured bacteria reveals dietary fiber responders in the mouse gut microbiota.</title>
        <authorList>
            <person name="Chijiiwa R."/>
            <person name="Hosokawa M."/>
            <person name="Kogawa M."/>
            <person name="Nishikawa Y."/>
            <person name="Ide K."/>
            <person name="Sakanashi C."/>
            <person name="Takahashi K."/>
            <person name="Takeyama H."/>
        </authorList>
    </citation>
    <scope>NUCLEOTIDE SEQUENCE [LARGE SCALE GENOMIC DNA]</scope>
    <source>
        <strain evidence="1">IMSAGC_001</strain>
    </source>
</reference>